<evidence type="ECO:0000256" key="1">
    <source>
        <dbReference type="SAM" id="MobiDB-lite"/>
    </source>
</evidence>
<keyword evidence="4" id="KW-1185">Reference proteome</keyword>
<dbReference type="AlphaFoldDB" id="A0A7W6HYL2"/>
<comment type="caution">
    <text evidence="3">The sequence shown here is derived from an EMBL/GenBank/DDBJ whole genome shotgun (WGS) entry which is preliminary data.</text>
</comment>
<dbReference type="Proteomes" id="UP000546007">
    <property type="component" value="Unassembled WGS sequence"/>
</dbReference>
<name>A0A7W6HYL2_9BACT</name>
<dbReference type="Pfam" id="PF01610">
    <property type="entry name" value="DDE_Tnp_ISL3"/>
    <property type="match status" value="1"/>
</dbReference>
<feature type="region of interest" description="Disordered" evidence="1">
    <location>
        <begin position="73"/>
        <end position="97"/>
    </location>
</feature>
<reference evidence="3 4" key="1">
    <citation type="submission" date="2020-08" db="EMBL/GenBank/DDBJ databases">
        <title>Genomic Encyclopedia of Type Strains, Phase IV (KMG-IV): sequencing the most valuable type-strain genomes for metagenomic binning, comparative biology and taxonomic classification.</title>
        <authorList>
            <person name="Goeker M."/>
        </authorList>
    </citation>
    <scope>NUCLEOTIDE SEQUENCE [LARGE SCALE GENOMIC DNA]</scope>
    <source>
        <strain evidence="3 4">DSM 105721</strain>
    </source>
</reference>
<gene>
    <name evidence="3" type="ORF">GGR14_003216</name>
</gene>
<dbReference type="GeneID" id="93102915"/>
<dbReference type="InterPro" id="IPR002560">
    <property type="entry name" value="Transposase_DDE"/>
</dbReference>
<evidence type="ECO:0000313" key="4">
    <source>
        <dbReference type="Proteomes" id="UP000546007"/>
    </source>
</evidence>
<accession>A0A7W6HYL2</accession>
<protein>
    <recommendedName>
        <fullName evidence="2">Transposase IS204/IS1001/IS1096/IS1165 DDE domain-containing protein</fullName>
    </recommendedName>
</protein>
<dbReference type="RefSeq" id="WP_229783003.1">
    <property type="nucleotide sequence ID" value="NZ_AP028155.1"/>
</dbReference>
<sequence>MIVSPKGDTIFTRSIPSVYAHSKRILNSFNNRNTNAATESFNAKQKAFRVQFRGVLDINFSSLESQKFLLEKKKEKQERNGDPPNFSREPFSIGLFT</sequence>
<organism evidence="3 4">
    <name type="scientific">Butyricimonas faecihominis</name>
    <dbReference type="NCBI Taxonomy" id="1472416"/>
    <lineage>
        <taxon>Bacteria</taxon>
        <taxon>Pseudomonadati</taxon>
        <taxon>Bacteroidota</taxon>
        <taxon>Bacteroidia</taxon>
        <taxon>Bacteroidales</taxon>
        <taxon>Odoribacteraceae</taxon>
        <taxon>Butyricimonas</taxon>
    </lineage>
</organism>
<evidence type="ECO:0000313" key="3">
    <source>
        <dbReference type="EMBL" id="MBB4027406.1"/>
    </source>
</evidence>
<dbReference type="EMBL" id="JACIES010000009">
    <property type="protein sequence ID" value="MBB4027406.1"/>
    <property type="molecule type" value="Genomic_DNA"/>
</dbReference>
<evidence type="ECO:0000259" key="2">
    <source>
        <dbReference type="Pfam" id="PF01610"/>
    </source>
</evidence>
<feature type="domain" description="Transposase IS204/IS1001/IS1096/IS1165 DDE" evidence="2">
    <location>
        <begin position="11"/>
        <end position="59"/>
    </location>
</feature>
<proteinExistence type="predicted"/>